<feature type="compositionally biased region" description="Basic and acidic residues" evidence="1">
    <location>
        <begin position="234"/>
        <end position="247"/>
    </location>
</feature>
<dbReference type="GO" id="GO:0003677">
    <property type="term" value="F:DNA binding"/>
    <property type="evidence" value="ECO:0007669"/>
    <property type="project" value="InterPro"/>
</dbReference>
<dbReference type="SUPFAM" id="SSF53098">
    <property type="entry name" value="Ribonuclease H-like"/>
    <property type="match status" value="1"/>
</dbReference>
<reference evidence="3 4" key="1">
    <citation type="journal article" date="2018" name="Genome Biol. Evol.">
        <title>Multiple Roots of Fruiting Body Formation in Amoebozoa.</title>
        <authorList>
            <person name="Hillmann F."/>
            <person name="Forbes G."/>
            <person name="Novohradska S."/>
            <person name="Ferling I."/>
            <person name="Riege K."/>
            <person name="Groth M."/>
            <person name="Westermann M."/>
            <person name="Marz M."/>
            <person name="Spaller T."/>
            <person name="Winckler T."/>
            <person name="Schaap P."/>
            <person name="Glockner G."/>
        </authorList>
    </citation>
    <scope>NUCLEOTIDE SEQUENCE [LARGE SCALE GENOMIC DNA]</scope>
    <source>
        <strain evidence="3 4">Jena</strain>
    </source>
</reference>
<dbReference type="GO" id="GO:0097681">
    <property type="term" value="P:double-strand break repair via alternative nonhomologous end joining"/>
    <property type="evidence" value="ECO:0007669"/>
    <property type="project" value="TreeGrafter"/>
</dbReference>
<dbReference type="PANTHER" id="PTHR10133:SF62">
    <property type="entry name" value="DNA POLYMERASE THETA"/>
    <property type="match status" value="1"/>
</dbReference>
<dbReference type="Gene3D" id="1.10.150.20">
    <property type="entry name" value="5' to 3' exonuclease, C-terminal subdomain"/>
    <property type="match status" value="1"/>
</dbReference>
<evidence type="ECO:0000256" key="1">
    <source>
        <dbReference type="SAM" id="MobiDB-lite"/>
    </source>
</evidence>
<dbReference type="CDD" id="cd08638">
    <property type="entry name" value="DNA_pol_A_theta"/>
    <property type="match status" value="1"/>
</dbReference>
<feature type="compositionally biased region" description="Basic and acidic residues" evidence="1">
    <location>
        <begin position="46"/>
        <end position="63"/>
    </location>
</feature>
<organism evidence="3 4">
    <name type="scientific">Planoprotostelium fungivorum</name>
    <dbReference type="NCBI Taxonomy" id="1890364"/>
    <lineage>
        <taxon>Eukaryota</taxon>
        <taxon>Amoebozoa</taxon>
        <taxon>Evosea</taxon>
        <taxon>Variosea</taxon>
        <taxon>Cavosteliida</taxon>
        <taxon>Cavosteliaceae</taxon>
        <taxon>Planoprotostelium</taxon>
    </lineage>
</organism>
<feature type="region of interest" description="Disordered" evidence="1">
    <location>
        <begin position="232"/>
        <end position="277"/>
    </location>
</feature>
<dbReference type="Gene3D" id="3.30.420.10">
    <property type="entry name" value="Ribonuclease H-like superfamily/Ribonuclease H"/>
    <property type="match status" value="1"/>
</dbReference>
<dbReference type="InterPro" id="IPR043502">
    <property type="entry name" value="DNA/RNA_pol_sf"/>
</dbReference>
<dbReference type="PRINTS" id="PR00868">
    <property type="entry name" value="DNAPOLI"/>
</dbReference>
<dbReference type="InterPro" id="IPR002298">
    <property type="entry name" value="DNA_polymerase_A"/>
</dbReference>
<dbReference type="Proteomes" id="UP000241769">
    <property type="component" value="Unassembled WGS sequence"/>
</dbReference>
<evidence type="ECO:0000259" key="2">
    <source>
        <dbReference type="SMART" id="SM00482"/>
    </source>
</evidence>
<dbReference type="InterPro" id="IPR001098">
    <property type="entry name" value="DNA-dir_DNA_pol_A_palm_dom"/>
</dbReference>
<dbReference type="GO" id="GO:0006261">
    <property type="term" value="P:DNA-templated DNA replication"/>
    <property type="evidence" value="ECO:0007669"/>
    <property type="project" value="InterPro"/>
</dbReference>
<feature type="region of interest" description="Disordered" evidence="1">
    <location>
        <begin position="944"/>
        <end position="964"/>
    </location>
</feature>
<dbReference type="InterPro" id="IPR012337">
    <property type="entry name" value="RNaseH-like_sf"/>
</dbReference>
<dbReference type="SUPFAM" id="SSF56672">
    <property type="entry name" value="DNA/RNA polymerases"/>
    <property type="match status" value="1"/>
</dbReference>
<dbReference type="GO" id="GO:0003887">
    <property type="term" value="F:DNA-directed DNA polymerase activity"/>
    <property type="evidence" value="ECO:0007669"/>
    <property type="project" value="InterPro"/>
</dbReference>
<dbReference type="InterPro" id="IPR036397">
    <property type="entry name" value="RNaseH_sf"/>
</dbReference>
<evidence type="ECO:0000313" key="4">
    <source>
        <dbReference type="Proteomes" id="UP000241769"/>
    </source>
</evidence>
<dbReference type="InParanoid" id="A0A2P6NXX3"/>
<accession>A0A2P6NXX3</accession>
<protein>
    <submittedName>
        <fullName evidence="3">DNA polymerase I</fullName>
    </submittedName>
</protein>
<feature type="region of interest" description="Disordered" evidence="1">
    <location>
        <begin position="158"/>
        <end position="199"/>
    </location>
</feature>
<feature type="compositionally biased region" description="Basic and acidic residues" evidence="1">
    <location>
        <begin position="10"/>
        <end position="26"/>
    </location>
</feature>
<dbReference type="Gene3D" id="1.20.1060.10">
    <property type="entry name" value="Taq DNA Polymerase, Chain T, domain 4"/>
    <property type="match status" value="1"/>
</dbReference>
<dbReference type="OrthoDB" id="2320933at2759"/>
<feature type="domain" description="DNA-directed DNA polymerase family A palm" evidence="2">
    <location>
        <begin position="669"/>
        <end position="894"/>
    </location>
</feature>
<dbReference type="EMBL" id="MDYQ01000007">
    <property type="protein sequence ID" value="PRP88768.1"/>
    <property type="molecule type" value="Genomic_DNA"/>
</dbReference>
<name>A0A2P6NXX3_9EUKA</name>
<gene>
    <name evidence="3" type="ORF">PROFUN_00236</name>
</gene>
<dbReference type="SMART" id="SM00482">
    <property type="entry name" value="POLAc"/>
    <property type="match status" value="1"/>
</dbReference>
<dbReference type="Pfam" id="PF00476">
    <property type="entry name" value="DNA_pol_A"/>
    <property type="match status" value="1"/>
</dbReference>
<feature type="region of interest" description="Disordered" evidence="1">
    <location>
        <begin position="103"/>
        <end position="127"/>
    </location>
</feature>
<evidence type="ECO:0000313" key="3">
    <source>
        <dbReference type="EMBL" id="PRP88768.1"/>
    </source>
</evidence>
<dbReference type="FunFam" id="1.10.150.20:FF:000002">
    <property type="entry name" value="DNA polymerase I"/>
    <property type="match status" value="1"/>
</dbReference>
<dbReference type="AlphaFoldDB" id="A0A2P6NXX3"/>
<dbReference type="STRING" id="1890364.A0A2P6NXX3"/>
<comment type="caution">
    <text evidence="3">The sequence shown here is derived from an EMBL/GenBank/DDBJ whole genome shotgun (WGS) entry which is preliminary data.</text>
</comment>
<dbReference type="Gene3D" id="3.30.70.370">
    <property type="match status" value="1"/>
</dbReference>
<feature type="region of interest" description="Disordered" evidence="1">
    <location>
        <begin position="1"/>
        <end position="71"/>
    </location>
</feature>
<keyword evidence="4" id="KW-1185">Reference proteome</keyword>
<proteinExistence type="predicted"/>
<dbReference type="PANTHER" id="PTHR10133">
    <property type="entry name" value="DNA POLYMERASE I"/>
    <property type="match status" value="1"/>
</dbReference>
<sequence>MSDDDEPGEDFLRLLHDDSYEEKQSLDEPFPMGDDVDTPPQVENEAIFKEESRLEWDEIRGSQDEDIESEKEEKIFRFNKTNHDEAPDADPTLEEKVQMQEKTFGQPRVQAKRHSYPTESHGTWESDRDEEFDVVKVDLMDDDYDEVDRLYGVKVKKREETATPTHDIPQKGQTRHHQVQNNPGLVGRDHKDKRKRSSFTFTEEVMGSRFVGVDLTEEKSVTTSKEFLSRFLTHQKEESNKKGQNKENKKHRKTKSVGDSPDVQTLRAGNSPAGKTEKMFGNSQIVPNFFLDVSHAEHHHRFIEEVIHGSRGTVCFGALYRYGLTSFRSGQKEVEKVRTMDSLIGWGFLPLKSKKPFFLPFTRRDLPSDAESIDSAEKRNLLIQFLQDEEIEKICVEAKDSIEIGLEIDSNLNPKNVMDVKIACWIYEPELTSYDFNELCHTHLNILDPPGNSGLSRFLEDALNCHRLWNCVRAKLEAAQLMKPFLDQEMKIVPILSQMELYGIGFDSVYLMSNVSKIKRRLDYLDHQAYQVLGYPIMLSSHTQVSKALYIDLGLQTNRGNKNKNHQSTSGMHPIVDIILEHRHCSKLMSTYLDSLNQRATRSKYNMYTSVCDRNPIELRMHTTWQQTTVATGRLASSNPNLQNIPKAPMSIKYEETDDNSQDLPLEESINIRNAFYTAEGFVFLSFDYSQIEMRILAHLSKDPFLLQFFRDKQDIHRLIASRWLGKEPDQVSDQQRDQAKKIGEEWKWLYSRLMTTVYGILYGMGPPALSDILKVTFKEAEKFISTFLGKFPGVAKFLQFAIQYAKTNGYVRTLVGRRRVLPGILSADISQQKRCERQAVNSTIQGTAADIVKLAMIQYTKMIEDGALECCGRETRMLLQIHDELFFETPVEGHIKVAACIRAIMENVITLDVDLPVSVKTDGLLLDHPPQKPIVLTSNEPQQKSLCSSTSGQAHNQNFLKMR</sequence>